<keyword evidence="1" id="KW-0472">Membrane</keyword>
<accession>A0ABU9XPJ8</accession>
<feature type="transmembrane region" description="Helical" evidence="1">
    <location>
        <begin position="105"/>
        <end position="128"/>
    </location>
</feature>
<comment type="caution">
    <text evidence="2">The sequence shown here is derived from an EMBL/GenBank/DDBJ whole genome shotgun (WGS) entry which is preliminary data.</text>
</comment>
<evidence type="ECO:0000313" key="2">
    <source>
        <dbReference type="EMBL" id="MEN2785752.1"/>
    </source>
</evidence>
<feature type="transmembrane region" description="Helical" evidence="1">
    <location>
        <begin position="140"/>
        <end position="157"/>
    </location>
</feature>
<gene>
    <name evidence="2" type="ORF">ABC969_04885</name>
</gene>
<dbReference type="Proteomes" id="UP001404104">
    <property type="component" value="Unassembled WGS sequence"/>
</dbReference>
<dbReference type="InterPro" id="IPR021354">
    <property type="entry name" value="DUF2975"/>
</dbReference>
<organism evidence="2 3">
    <name type="scientific">Sphingomonas qilianensis</name>
    <dbReference type="NCBI Taxonomy" id="1736690"/>
    <lineage>
        <taxon>Bacteria</taxon>
        <taxon>Pseudomonadati</taxon>
        <taxon>Pseudomonadota</taxon>
        <taxon>Alphaproteobacteria</taxon>
        <taxon>Sphingomonadales</taxon>
        <taxon>Sphingomonadaceae</taxon>
        <taxon>Sphingomonas</taxon>
    </lineage>
</organism>
<feature type="transmembrane region" description="Helical" evidence="1">
    <location>
        <begin position="21"/>
        <end position="47"/>
    </location>
</feature>
<keyword evidence="3" id="KW-1185">Reference proteome</keyword>
<reference evidence="2 3" key="1">
    <citation type="submission" date="2024-05" db="EMBL/GenBank/DDBJ databases">
        <authorList>
            <person name="Liu Q."/>
            <person name="Xin Y.-H."/>
        </authorList>
    </citation>
    <scope>NUCLEOTIDE SEQUENCE [LARGE SCALE GENOMIC DNA]</scope>
    <source>
        <strain evidence="2 3">CGMCC 1.15349</strain>
    </source>
</reference>
<dbReference type="RefSeq" id="WP_345863360.1">
    <property type="nucleotide sequence ID" value="NZ_JBDIMF010000001.1"/>
</dbReference>
<evidence type="ECO:0000313" key="3">
    <source>
        <dbReference type="Proteomes" id="UP001404104"/>
    </source>
</evidence>
<keyword evidence="1" id="KW-1133">Transmembrane helix</keyword>
<feature type="transmembrane region" description="Helical" evidence="1">
    <location>
        <begin position="59"/>
        <end position="79"/>
    </location>
</feature>
<dbReference type="EMBL" id="JBDIMF010000001">
    <property type="protein sequence ID" value="MEN2785752.1"/>
    <property type="molecule type" value="Genomic_DNA"/>
</dbReference>
<evidence type="ECO:0000256" key="1">
    <source>
        <dbReference type="SAM" id="Phobius"/>
    </source>
</evidence>
<sequence length="171" mass="18336">MNDRLLRVGGVALTLANILNWVCVAGFAAGLLLSFPFAPAILAMLAAKYPSQPVEPVLVALRVIFLLGVVAGPPLHVILTRLRAMIATTQAGDPFIAANADRLQAVGWALLMIQLLDLAFGLVAWVLASHDIETGGWSPSFGGWFAVLLLFILARVFSVGTRMRDELEMTV</sequence>
<proteinExistence type="predicted"/>
<name>A0ABU9XPJ8_9SPHN</name>
<keyword evidence="1" id="KW-0812">Transmembrane</keyword>
<dbReference type="Pfam" id="PF11188">
    <property type="entry name" value="DUF2975"/>
    <property type="match status" value="1"/>
</dbReference>
<protein>
    <submittedName>
        <fullName evidence="2">DUF2975 domain-containing protein</fullName>
    </submittedName>
</protein>